<dbReference type="EMBL" id="BKAV01000042">
    <property type="protein sequence ID" value="GEQ01472.1"/>
    <property type="molecule type" value="Genomic_DNA"/>
</dbReference>
<gene>
    <name evidence="2" type="ORF">NCTC12413_01795</name>
    <name evidence="3" type="ORF">NCTC12413_02693</name>
    <name evidence="1" type="ORF">SAR03_25090</name>
</gene>
<reference evidence="1 5" key="2">
    <citation type="submission" date="2019-07" db="EMBL/GenBank/DDBJ databases">
        <title>Whole genome shotgun sequence of Staphylococcus arlettae NBRC 109765.</title>
        <authorList>
            <person name="Hosoyama A."/>
            <person name="Uohara A."/>
            <person name="Ohji S."/>
            <person name="Ichikawa N."/>
        </authorList>
    </citation>
    <scope>NUCLEOTIDE SEQUENCE [LARGE SCALE GENOMIC DNA]</scope>
    <source>
        <strain evidence="1 5">NBRC 109765</strain>
    </source>
</reference>
<reference evidence="3 4" key="1">
    <citation type="submission" date="2018-06" db="EMBL/GenBank/DDBJ databases">
        <authorList>
            <consortium name="Pathogen Informatics"/>
            <person name="Doyle S."/>
        </authorList>
    </citation>
    <scope>NUCLEOTIDE SEQUENCE [LARGE SCALE GENOMIC DNA]</scope>
    <source>
        <strain evidence="3 4">NCTC12413</strain>
    </source>
</reference>
<evidence type="ECO:0000313" key="1">
    <source>
        <dbReference type="EMBL" id="GEQ01472.1"/>
    </source>
</evidence>
<protein>
    <recommendedName>
        <fullName evidence="6">Phage protein</fullName>
    </recommendedName>
</protein>
<dbReference type="EMBL" id="UGZE01000002">
    <property type="protein sequence ID" value="SUJ61376.1"/>
    <property type="molecule type" value="Genomic_DNA"/>
</dbReference>
<name>A0A380D6T4_9STAP</name>
<organism evidence="3 4">
    <name type="scientific">Staphylococcus arlettae</name>
    <dbReference type="NCBI Taxonomy" id="29378"/>
    <lineage>
        <taxon>Bacteria</taxon>
        <taxon>Bacillati</taxon>
        <taxon>Bacillota</taxon>
        <taxon>Bacilli</taxon>
        <taxon>Bacillales</taxon>
        <taxon>Staphylococcaceae</taxon>
        <taxon>Staphylococcus</taxon>
    </lineage>
</organism>
<dbReference type="RefSeq" id="WP_218564839.1">
    <property type="nucleotide sequence ID" value="NZ_BKAV01000042.1"/>
</dbReference>
<dbReference type="Proteomes" id="UP000254956">
    <property type="component" value="Unassembled WGS sequence"/>
</dbReference>
<evidence type="ECO:0000313" key="3">
    <source>
        <dbReference type="EMBL" id="SUJ61376.1"/>
    </source>
</evidence>
<keyword evidence="5" id="KW-1185">Reference proteome</keyword>
<sequence>MTKYSNIDDYIGKKFNLLKVIRFSHKNSGKKYFECKCDCGNIVVKRLDHLVRNESKSCGCIVGKQGTHLKTNTRLYEIYCGMKKRCYNKNSKSYKNYGARGIKVCDEWIENFTNFYDWAYQNGYNDTLTIDRIDVNEDYKPNNCKWSTRQEQSYNKTTTHYFEYKNEKKSVAEWSEITGIKYATLLYRIKHNWDKDKVIEERVRDY</sequence>
<accession>A0A380D6T4</accession>
<dbReference type="EMBL" id="UGZE01000001">
    <property type="protein sequence ID" value="SUJ20901.1"/>
    <property type="molecule type" value="Genomic_DNA"/>
</dbReference>
<evidence type="ECO:0000313" key="2">
    <source>
        <dbReference type="EMBL" id="SUJ20901.1"/>
    </source>
</evidence>
<proteinExistence type="predicted"/>
<evidence type="ECO:0008006" key="6">
    <source>
        <dbReference type="Google" id="ProtNLM"/>
    </source>
</evidence>
<dbReference type="AlphaFoldDB" id="A0A380D6T4"/>
<dbReference type="Proteomes" id="UP000321598">
    <property type="component" value="Unassembled WGS sequence"/>
</dbReference>
<evidence type="ECO:0000313" key="5">
    <source>
        <dbReference type="Proteomes" id="UP000321598"/>
    </source>
</evidence>
<evidence type="ECO:0000313" key="4">
    <source>
        <dbReference type="Proteomes" id="UP000254956"/>
    </source>
</evidence>